<gene>
    <name evidence="3" type="ORF">SAMN02745129_4487</name>
</gene>
<sequence length="246" mass="27152">MRWRDGVSNRLGRWLEWVCWGIGSAAMLAFLLSRLHAQVGASEGIAEFEQMRQALAATAVAEQSEAQQGVDAVSEPVASAAEDETPALAVPEPDQSLWSAGRKTHYQQALEQGSDSPMALLTIERIDLTVAVFEGVEERILNKGVGRVPTRGQWDGTHNLSLAAHRDSFFRRLGELELGDRIQLATVTGESHQFEISDVLIVEPKDVHVMAPMEVPSITLITCYPFYYVGHAPQRYIVQARRLDGS</sequence>
<dbReference type="EMBL" id="FQXG01000008">
    <property type="protein sequence ID" value="SHI15782.1"/>
    <property type="molecule type" value="Genomic_DNA"/>
</dbReference>
<dbReference type="InterPro" id="IPR023365">
    <property type="entry name" value="Sortase_dom-sf"/>
</dbReference>
<dbReference type="Pfam" id="PF04203">
    <property type="entry name" value="Sortase"/>
    <property type="match status" value="1"/>
</dbReference>
<organism evidence="3 4">
    <name type="scientific">Ferrimonas marina</name>
    <dbReference type="NCBI Taxonomy" id="299255"/>
    <lineage>
        <taxon>Bacteria</taxon>
        <taxon>Pseudomonadati</taxon>
        <taxon>Pseudomonadota</taxon>
        <taxon>Gammaproteobacteria</taxon>
        <taxon>Alteromonadales</taxon>
        <taxon>Ferrimonadaceae</taxon>
        <taxon>Ferrimonas</taxon>
    </lineage>
</organism>
<dbReference type="AlphaFoldDB" id="A0A1M5YUI9"/>
<evidence type="ECO:0000256" key="2">
    <source>
        <dbReference type="SAM" id="MobiDB-lite"/>
    </source>
</evidence>
<name>A0A1M5YUI9_9GAMM</name>
<dbReference type="CDD" id="cd05828">
    <property type="entry name" value="Sortase_D_1"/>
    <property type="match status" value="1"/>
</dbReference>
<dbReference type="NCBIfam" id="TIGR01076">
    <property type="entry name" value="sortase_fam"/>
    <property type="match status" value="1"/>
</dbReference>
<dbReference type="Proteomes" id="UP000184268">
    <property type="component" value="Unassembled WGS sequence"/>
</dbReference>
<protein>
    <submittedName>
        <fullName evidence="3">LPXTG-site transpeptidase (Sortase) family protein</fullName>
    </submittedName>
</protein>
<dbReference type="SUPFAM" id="SSF63817">
    <property type="entry name" value="Sortase"/>
    <property type="match status" value="1"/>
</dbReference>
<dbReference type="InterPro" id="IPR005754">
    <property type="entry name" value="Sortase"/>
</dbReference>
<keyword evidence="4" id="KW-1185">Reference proteome</keyword>
<evidence type="ECO:0000313" key="4">
    <source>
        <dbReference type="Proteomes" id="UP000184268"/>
    </source>
</evidence>
<accession>A0A1M5YUI9</accession>
<dbReference type="GO" id="GO:0016787">
    <property type="term" value="F:hydrolase activity"/>
    <property type="evidence" value="ECO:0007669"/>
    <property type="project" value="UniProtKB-KW"/>
</dbReference>
<proteinExistence type="predicted"/>
<dbReference type="InterPro" id="IPR041999">
    <property type="entry name" value="Sortase_D_1"/>
</dbReference>
<evidence type="ECO:0000313" key="3">
    <source>
        <dbReference type="EMBL" id="SHI15782.1"/>
    </source>
</evidence>
<keyword evidence="1" id="KW-0378">Hydrolase</keyword>
<evidence type="ECO:0000256" key="1">
    <source>
        <dbReference type="ARBA" id="ARBA00022801"/>
    </source>
</evidence>
<dbReference type="STRING" id="299255.SAMN02745129_4487"/>
<dbReference type="Gene3D" id="2.40.260.10">
    <property type="entry name" value="Sortase"/>
    <property type="match status" value="1"/>
</dbReference>
<feature type="region of interest" description="Disordered" evidence="2">
    <location>
        <begin position="66"/>
        <end position="86"/>
    </location>
</feature>
<reference evidence="3 4" key="1">
    <citation type="submission" date="2016-11" db="EMBL/GenBank/DDBJ databases">
        <authorList>
            <person name="Jaros S."/>
            <person name="Januszkiewicz K."/>
            <person name="Wedrychowicz H."/>
        </authorList>
    </citation>
    <scope>NUCLEOTIDE SEQUENCE [LARGE SCALE GENOMIC DNA]</scope>
    <source>
        <strain evidence="3 4">DSM 16917</strain>
    </source>
</reference>